<dbReference type="AlphaFoldDB" id="A0A645I769"/>
<reference evidence="1" key="1">
    <citation type="submission" date="2019-08" db="EMBL/GenBank/DDBJ databases">
        <authorList>
            <person name="Kucharzyk K."/>
            <person name="Murdoch R.W."/>
            <person name="Higgins S."/>
            <person name="Loffler F."/>
        </authorList>
    </citation>
    <scope>NUCLEOTIDE SEQUENCE</scope>
</reference>
<proteinExistence type="predicted"/>
<gene>
    <name evidence="1" type="ORF">SDC9_194778</name>
</gene>
<dbReference type="EMBL" id="VSSQ01108481">
    <property type="protein sequence ID" value="MPN47177.1"/>
    <property type="molecule type" value="Genomic_DNA"/>
</dbReference>
<protein>
    <submittedName>
        <fullName evidence="1">Uncharacterized protein</fullName>
    </submittedName>
</protein>
<evidence type="ECO:0000313" key="1">
    <source>
        <dbReference type="EMBL" id="MPN47177.1"/>
    </source>
</evidence>
<accession>A0A645I769</accession>
<sequence>MFDRTYRQFLIGYQYYGGITKWNNNLGTFNSASPVKIAMSKPTWMLAADVVAKPDGTSWVFPTTPASGWSTLPAHKNPVGGTPAGGNEVFVDGSARWIKLNQMLFVHSWNVARELYIYQEDLGDLESKRASLKKAK</sequence>
<organism evidence="1">
    <name type="scientific">bioreactor metagenome</name>
    <dbReference type="NCBI Taxonomy" id="1076179"/>
    <lineage>
        <taxon>unclassified sequences</taxon>
        <taxon>metagenomes</taxon>
        <taxon>ecological metagenomes</taxon>
    </lineage>
</organism>
<name>A0A645I769_9ZZZZ</name>
<comment type="caution">
    <text evidence="1">The sequence shown here is derived from an EMBL/GenBank/DDBJ whole genome shotgun (WGS) entry which is preliminary data.</text>
</comment>